<sequence>MPGSSRFVDFYSCPCFVLSRTLFLLMSDVLRAPSGTCLIRRFRHQHILRRFNSAYDGPHTESAMALMVRSVFVGFVLDSLCYPSTLHRQWPCISPYPNLPFFRYLASLLPDPRPCEQSGGRPPHLPLSNTIRLFLISHHPFNAFAALSLRANTSTSASWAMLMASLIPKFQPFFHIQDSPFSLFTPLWPHLSNITSPGSTPMAGRILPSPLWQ</sequence>
<name>A0A6A7BG18_9PLEO</name>
<gene>
    <name evidence="1" type="ORF">T440DRAFT_234264</name>
</gene>
<accession>A0A6A7BG18</accession>
<dbReference type="Proteomes" id="UP000799423">
    <property type="component" value="Unassembled WGS sequence"/>
</dbReference>
<organism evidence="1 2">
    <name type="scientific">Plenodomus tracheiphilus IPT5</name>
    <dbReference type="NCBI Taxonomy" id="1408161"/>
    <lineage>
        <taxon>Eukaryota</taxon>
        <taxon>Fungi</taxon>
        <taxon>Dikarya</taxon>
        <taxon>Ascomycota</taxon>
        <taxon>Pezizomycotina</taxon>
        <taxon>Dothideomycetes</taxon>
        <taxon>Pleosporomycetidae</taxon>
        <taxon>Pleosporales</taxon>
        <taxon>Pleosporineae</taxon>
        <taxon>Leptosphaeriaceae</taxon>
        <taxon>Plenodomus</taxon>
    </lineage>
</organism>
<evidence type="ECO:0000313" key="2">
    <source>
        <dbReference type="Proteomes" id="UP000799423"/>
    </source>
</evidence>
<proteinExistence type="predicted"/>
<reference evidence="1" key="1">
    <citation type="submission" date="2020-01" db="EMBL/GenBank/DDBJ databases">
        <authorList>
            <consortium name="DOE Joint Genome Institute"/>
            <person name="Haridas S."/>
            <person name="Albert R."/>
            <person name="Binder M."/>
            <person name="Bloem J."/>
            <person name="Labutti K."/>
            <person name="Salamov A."/>
            <person name="Andreopoulos B."/>
            <person name="Baker S.E."/>
            <person name="Barry K."/>
            <person name="Bills G."/>
            <person name="Bluhm B.H."/>
            <person name="Cannon C."/>
            <person name="Castanera R."/>
            <person name="Culley D.E."/>
            <person name="Daum C."/>
            <person name="Ezra D."/>
            <person name="Gonzalez J.B."/>
            <person name="Henrissat B."/>
            <person name="Kuo A."/>
            <person name="Liang C."/>
            <person name="Lipzen A."/>
            <person name="Lutzoni F."/>
            <person name="Magnuson J."/>
            <person name="Mondo S."/>
            <person name="Nolan M."/>
            <person name="Ohm R."/>
            <person name="Pangilinan J."/>
            <person name="Park H.-J."/>
            <person name="Ramirez L."/>
            <person name="Alfaro M."/>
            <person name="Sun H."/>
            <person name="Tritt A."/>
            <person name="Yoshinaga Y."/>
            <person name="Zwiers L.-H."/>
            <person name="Turgeon B.G."/>
            <person name="Goodwin S.B."/>
            <person name="Spatafora J.W."/>
            <person name="Crous P.W."/>
            <person name="Grigoriev I.V."/>
        </authorList>
    </citation>
    <scope>NUCLEOTIDE SEQUENCE</scope>
    <source>
        <strain evidence="1">IPT5</strain>
    </source>
</reference>
<evidence type="ECO:0000313" key="1">
    <source>
        <dbReference type="EMBL" id="KAF2854466.1"/>
    </source>
</evidence>
<dbReference type="AlphaFoldDB" id="A0A6A7BG18"/>
<keyword evidence="2" id="KW-1185">Reference proteome</keyword>
<protein>
    <submittedName>
        <fullName evidence="1">Uncharacterized protein</fullName>
    </submittedName>
</protein>
<dbReference type="EMBL" id="MU006292">
    <property type="protein sequence ID" value="KAF2854466.1"/>
    <property type="molecule type" value="Genomic_DNA"/>
</dbReference>